<dbReference type="GO" id="GO:0043235">
    <property type="term" value="C:receptor complex"/>
    <property type="evidence" value="ECO:0007669"/>
    <property type="project" value="TreeGrafter"/>
</dbReference>
<accession>A0A7R8Z6C3</accession>
<dbReference type="GO" id="GO:0007169">
    <property type="term" value="P:cell surface receptor protein tyrosine kinase signaling pathway"/>
    <property type="evidence" value="ECO:0007669"/>
    <property type="project" value="TreeGrafter"/>
</dbReference>
<organism evidence="7">
    <name type="scientific">Timema douglasi</name>
    <name type="common">Walking stick</name>
    <dbReference type="NCBI Taxonomy" id="61478"/>
    <lineage>
        <taxon>Eukaryota</taxon>
        <taxon>Metazoa</taxon>
        <taxon>Ecdysozoa</taxon>
        <taxon>Arthropoda</taxon>
        <taxon>Hexapoda</taxon>
        <taxon>Insecta</taxon>
        <taxon>Pterygota</taxon>
        <taxon>Neoptera</taxon>
        <taxon>Polyneoptera</taxon>
        <taxon>Phasmatodea</taxon>
        <taxon>Timematodea</taxon>
        <taxon>Timematoidea</taxon>
        <taxon>Timematidae</taxon>
        <taxon>Timema</taxon>
    </lineage>
</organism>
<dbReference type="PROSITE" id="PS00107">
    <property type="entry name" value="PROTEIN_KINASE_ATP"/>
    <property type="match status" value="1"/>
</dbReference>
<dbReference type="EMBL" id="OA565886">
    <property type="protein sequence ID" value="CAD7197891.1"/>
    <property type="molecule type" value="Genomic_DNA"/>
</dbReference>
<dbReference type="InterPro" id="IPR011009">
    <property type="entry name" value="Kinase-like_dom_sf"/>
</dbReference>
<evidence type="ECO:0000259" key="6">
    <source>
        <dbReference type="PROSITE" id="PS50011"/>
    </source>
</evidence>
<dbReference type="SUPFAM" id="SSF56112">
    <property type="entry name" value="Protein kinase-like (PK-like)"/>
    <property type="match status" value="1"/>
</dbReference>
<dbReference type="AlphaFoldDB" id="A0A7R8Z6C3"/>
<dbReference type="PANTHER" id="PTHR24416">
    <property type="entry name" value="TYROSINE-PROTEIN KINASE RECEPTOR"/>
    <property type="match status" value="1"/>
</dbReference>
<protein>
    <recommendedName>
        <fullName evidence="6">Protein kinase domain-containing protein</fullName>
    </recommendedName>
</protein>
<dbReference type="InterPro" id="IPR055162">
    <property type="entry name" value="RET_CRD"/>
</dbReference>
<reference evidence="7" key="1">
    <citation type="submission" date="2020-11" db="EMBL/GenBank/DDBJ databases">
        <authorList>
            <person name="Tran Van P."/>
        </authorList>
    </citation>
    <scope>NUCLEOTIDE SEQUENCE</scope>
</reference>
<gene>
    <name evidence="7" type="ORF">TDIB3V08_LOCUS4185</name>
</gene>
<dbReference type="Gene3D" id="3.30.200.20">
    <property type="entry name" value="Phosphorylase Kinase, domain 1"/>
    <property type="match status" value="1"/>
</dbReference>
<dbReference type="InterPro" id="IPR008266">
    <property type="entry name" value="Tyr_kinase_AS"/>
</dbReference>
<proteinExistence type="predicted"/>
<evidence type="ECO:0000256" key="2">
    <source>
        <dbReference type="ARBA" id="ARBA00051243"/>
    </source>
</evidence>
<evidence type="ECO:0000256" key="4">
    <source>
        <dbReference type="SAM" id="MobiDB-lite"/>
    </source>
</evidence>
<comment type="subcellular location">
    <subcellularLocation>
        <location evidence="1">Membrane</location>
        <topology evidence="1">Single-pass membrane protein</topology>
    </subcellularLocation>
</comment>
<comment type="catalytic activity">
    <reaction evidence="2">
        <text>L-tyrosyl-[protein] + ATP = O-phospho-L-tyrosyl-[protein] + ADP + H(+)</text>
        <dbReference type="Rhea" id="RHEA:10596"/>
        <dbReference type="Rhea" id="RHEA-COMP:10136"/>
        <dbReference type="Rhea" id="RHEA-COMP:20101"/>
        <dbReference type="ChEBI" id="CHEBI:15378"/>
        <dbReference type="ChEBI" id="CHEBI:30616"/>
        <dbReference type="ChEBI" id="CHEBI:46858"/>
        <dbReference type="ChEBI" id="CHEBI:61978"/>
        <dbReference type="ChEBI" id="CHEBI:456216"/>
        <dbReference type="EC" id="2.7.10.1"/>
    </reaction>
</comment>
<keyword evidence="5" id="KW-0472">Membrane</keyword>
<dbReference type="Pfam" id="PF22540">
    <property type="entry name" value="RET_CRD"/>
    <property type="match status" value="1"/>
</dbReference>
<dbReference type="GO" id="GO:0005524">
    <property type="term" value="F:ATP binding"/>
    <property type="evidence" value="ECO:0007669"/>
    <property type="project" value="UniProtKB-UniRule"/>
</dbReference>
<dbReference type="PROSITE" id="PS00109">
    <property type="entry name" value="PROTEIN_KINASE_TYR"/>
    <property type="match status" value="1"/>
</dbReference>
<dbReference type="GO" id="GO:0004714">
    <property type="term" value="F:transmembrane receptor protein tyrosine kinase activity"/>
    <property type="evidence" value="ECO:0007669"/>
    <property type="project" value="UniProtKB-EC"/>
</dbReference>
<name>A0A7R8Z6C3_TIMDO</name>
<feature type="region of interest" description="Disordered" evidence="4">
    <location>
        <begin position="1080"/>
        <end position="1149"/>
    </location>
</feature>
<dbReference type="InterPro" id="IPR050122">
    <property type="entry name" value="RTK"/>
</dbReference>
<evidence type="ECO:0000313" key="7">
    <source>
        <dbReference type="EMBL" id="CAD7197891.1"/>
    </source>
</evidence>
<evidence type="ECO:0000256" key="1">
    <source>
        <dbReference type="ARBA" id="ARBA00004167"/>
    </source>
</evidence>
<dbReference type="SMART" id="SM00219">
    <property type="entry name" value="TyrKc"/>
    <property type="match status" value="1"/>
</dbReference>
<keyword evidence="3" id="KW-0547">Nucleotide-binding</keyword>
<dbReference type="GO" id="GO:0005886">
    <property type="term" value="C:plasma membrane"/>
    <property type="evidence" value="ECO:0007669"/>
    <property type="project" value="TreeGrafter"/>
</dbReference>
<dbReference type="InterPro" id="IPR020635">
    <property type="entry name" value="Tyr_kinase_cat_dom"/>
</dbReference>
<dbReference type="InterPro" id="IPR017441">
    <property type="entry name" value="Protein_kinase_ATP_BS"/>
</dbReference>
<feature type="binding site" evidence="3">
    <location>
        <position position="717"/>
    </location>
    <ligand>
        <name>ATP</name>
        <dbReference type="ChEBI" id="CHEBI:30616"/>
    </ligand>
</feature>
<dbReference type="PROSITE" id="PS50011">
    <property type="entry name" value="PROTEIN_KINASE_DOM"/>
    <property type="match status" value="1"/>
</dbReference>
<feature type="domain" description="Protein kinase" evidence="6">
    <location>
        <begin position="689"/>
        <end position="1003"/>
    </location>
</feature>
<feature type="compositionally biased region" description="Polar residues" evidence="4">
    <location>
        <begin position="1140"/>
        <end position="1149"/>
    </location>
</feature>
<dbReference type="PROSITE" id="PS51257">
    <property type="entry name" value="PROKAR_LIPOPROTEIN"/>
    <property type="match status" value="1"/>
</dbReference>
<sequence>MLSKKMLLTLSGHELPTFQAGFQSCRGTGPDIMLIEKFVEVPNSMDLLVTDASLYFPLSSVDMFLPMDKSLSGVTILRARAVWDSSSSLDQGNIQYSLQESGDWVGWFGIDSKTGDLKFPSESVMNTGPIKGNVSVLVTAWQITGDESAQMTVHITLRPPDMDYLDMCLWRKAEYSVLENRPGQIIGPIGPHLLLYKLYPRITPTYTLLDGSQFCSLDKLHTVTGVENWVLRFKDFLDQDTPAPTPFFWVKVKCQIMPSKRSMEVTMRVKVRNEEDNPPESRGEPIMTLPLEHDRNIKVDFVPPLRAVGLSEPFAHYRPIRGALLNTELEWYPRHVKIFRGAHQYARLARPRDPRGAFFILEDQRVFNITSEGGILYVADVGALLAASEHIDLVVKISPITGGPIIALVSVTLVDNVLGPCNLSHSTAEEHNKEFCSEKENPKDCSKTCGFGTGKGFNDKQGDKLHVGCQWRRNSKLSTNNTPRYATCSPDTATCPDCVCDPLEKLHLNICPQDCASSTSLPVKLVFDTNNTLRCQTGYITGDNICTCTSQFSCVCMPSSSKENRKKSTIPAPSSTGVIAEGVISAKRDQPGRTCGLTCIMGVTSASVIVLVATVVVLLYWKYTAKLRRARKYGGPSSSVPDHLERILRSGEEPLEPDLPLDTRTQVGELPAIKSMSPDPDWEFPRDQLVIEQTLGEGEFGRVLRAKACSIANIAGKESNSGTPVSSQMLRTLILGYTTVAVKTLKEDASAVELADLLSEYQLLKEVSHPNVIRLLGACTLPGAPVYLIMEFAEHGSLRNYLRRSRHVDCDGKFPNSLPVSGSGLGDSEVSPITPREILSFAWQISRGMAYLSEIKLVHRDLAARNVLVAAGTICKISDFGLTRDVYEDGAYLKRSKGRVPVKWMALESLADHVYTSKSDVWSFGVLLWELITLGSSPYPGVAVHNLFHLLKAGYRMEKPDNCSPVLYQLMESCWQEDMGSRPSFKDLTLSLERMLEDGVEYLDLSPRVVHNRAYFMSLDCECKENGFFKDSVDILQPSNDDVAFVGHSHGLQDVEHSNQDANIKQQFPDQLKLLDHTRRSESTEDLAGYQNEGPQKRPTAVTSNAYLSPSRPHPYMSMVGPKTPKDGVDLESGFMFSPGSPSKMTMPL</sequence>
<evidence type="ECO:0000256" key="5">
    <source>
        <dbReference type="SAM" id="Phobius"/>
    </source>
</evidence>
<dbReference type="InterPro" id="IPR001245">
    <property type="entry name" value="Ser-Thr/Tyr_kinase_cat_dom"/>
</dbReference>
<keyword evidence="3" id="KW-0067">ATP-binding</keyword>
<keyword evidence="5" id="KW-0812">Transmembrane</keyword>
<dbReference type="PRINTS" id="PR00109">
    <property type="entry name" value="TYRKINASE"/>
</dbReference>
<dbReference type="Gene3D" id="1.10.510.10">
    <property type="entry name" value="Transferase(Phosphotransferase) domain 1"/>
    <property type="match status" value="1"/>
</dbReference>
<dbReference type="PANTHER" id="PTHR24416:SF617">
    <property type="entry name" value="RET ONCOGENE, ISOFORM A"/>
    <property type="match status" value="1"/>
</dbReference>
<dbReference type="FunFam" id="1.10.510.10:FF:000462">
    <property type="entry name" value="Receptor tyrosine kinase"/>
    <property type="match status" value="1"/>
</dbReference>
<evidence type="ECO:0000256" key="3">
    <source>
        <dbReference type="PROSITE-ProRule" id="PRU10141"/>
    </source>
</evidence>
<dbReference type="InterPro" id="IPR000719">
    <property type="entry name" value="Prot_kinase_dom"/>
</dbReference>
<dbReference type="Pfam" id="PF07714">
    <property type="entry name" value="PK_Tyr_Ser-Thr"/>
    <property type="match status" value="1"/>
</dbReference>
<keyword evidence="5" id="KW-1133">Transmembrane helix</keyword>
<feature type="transmembrane region" description="Helical" evidence="5">
    <location>
        <begin position="600"/>
        <end position="621"/>
    </location>
</feature>